<protein>
    <submittedName>
        <fullName evidence="1">Uncharacterized protein</fullName>
    </submittedName>
</protein>
<dbReference type="Proteomes" id="UP000712281">
    <property type="component" value="Unassembled WGS sequence"/>
</dbReference>
<proteinExistence type="predicted"/>
<accession>A0A8S9G9D7</accession>
<organism evidence="1 2">
    <name type="scientific">Brassica cretica</name>
    <name type="common">Mustard</name>
    <dbReference type="NCBI Taxonomy" id="69181"/>
    <lineage>
        <taxon>Eukaryota</taxon>
        <taxon>Viridiplantae</taxon>
        <taxon>Streptophyta</taxon>
        <taxon>Embryophyta</taxon>
        <taxon>Tracheophyta</taxon>
        <taxon>Spermatophyta</taxon>
        <taxon>Magnoliopsida</taxon>
        <taxon>eudicotyledons</taxon>
        <taxon>Gunneridae</taxon>
        <taxon>Pentapetalae</taxon>
        <taxon>rosids</taxon>
        <taxon>malvids</taxon>
        <taxon>Brassicales</taxon>
        <taxon>Brassicaceae</taxon>
        <taxon>Brassiceae</taxon>
        <taxon>Brassica</taxon>
    </lineage>
</organism>
<name>A0A8S9G9D7_BRACR</name>
<evidence type="ECO:0000313" key="1">
    <source>
        <dbReference type="EMBL" id="KAF2541136.1"/>
    </source>
</evidence>
<dbReference type="AlphaFoldDB" id="A0A8S9G9D7"/>
<evidence type="ECO:0000313" key="2">
    <source>
        <dbReference type="Proteomes" id="UP000712281"/>
    </source>
</evidence>
<reference evidence="1" key="1">
    <citation type="submission" date="2019-12" db="EMBL/GenBank/DDBJ databases">
        <title>Genome sequencing and annotation of Brassica cretica.</title>
        <authorList>
            <person name="Studholme D.J."/>
            <person name="Sarris P.F."/>
        </authorList>
    </citation>
    <scope>NUCLEOTIDE SEQUENCE</scope>
    <source>
        <strain evidence="1">PFS-001/15</strain>
        <tissue evidence="1">Leaf</tissue>
    </source>
</reference>
<sequence length="239" mass="26843">MEVNALATYKKALETMSAKKVSSGRTSADDDVMFMRSYNGVKHQEACELEPPTFGKKKPKTSGVTIPEGGPSDITRSLQAAPFHGADDVEEKEFRNLKQKVKAHDEAMLLMAAANTTLRQEFKDLPEEMVNLRVAAENISDEMVMAINDVKILVRWKLIRVWLRHLTNSWRSEIFELAFQCHRFEVNQHPVAEVSPVLLRSGQSVPRERAVDGTNGMLIDGATLPSINGDVRMWAEHIL</sequence>
<comment type="caution">
    <text evidence="1">The sequence shown here is derived from an EMBL/GenBank/DDBJ whole genome shotgun (WGS) entry which is preliminary data.</text>
</comment>
<gene>
    <name evidence="1" type="ORF">F2Q68_00031536</name>
</gene>
<dbReference type="EMBL" id="QGKW02002005">
    <property type="protein sequence ID" value="KAF2541136.1"/>
    <property type="molecule type" value="Genomic_DNA"/>
</dbReference>